<dbReference type="AlphaFoldDB" id="J1HBG2"/>
<dbReference type="EMBL" id="AKFT01000139">
    <property type="protein sequence ID" value="EJF42698.1"/>
    <property type="molecule type" value="Genomic_DNA"/>
</dbReference>
<dbReference type="Proteomes" id="UP000002941">
    <property type="component" value="Unassembled WGS sequence"/>
</dbReference>
<feature type="region of interest" description="Disordered" evidence="1">
    <location>
        <begin position="66"/>
        <end position="123"/>
    </location>
</feature>
<dbReference type="eggNOG" id="ENOG5030U64">
    <property type="taxonomic scope" value="Bacteria"/>
</dbReference>
<gene>
    <name evidence="2" type="ORF">HMPREF1318_0479</name>
</gene>
<evidence type="ECO:0000313" key="3">
    <source>
        <dbReference type="Proteomes" id="UP000002941"/>
    </source>
</evidence>
<proteinExistence type="predicted"/>
<keyword evidence="3" id="KW-1185">Reference proteome</keyword>
<name>J1HBG2_9ACTO</name>
<feature type="compositionally biased region" description="Polar residues" evidence="1">
    <location>
        <begin position="101"/>
        <end position="116"/>
    </location>
</feature>
<organism evidence="2 3">
    <name type="scientific">Actinomyces massiliensis F0489</name>
    <dbReference type="NCBI Taxonomy" id="1125718"/>
    <lineage>
        <taxon>Bacteria</taxon>
        <taxon>Bacillati</taxon>
        <taxon>Actinomycetota</taxon>
        <taxon>Actinomycetes</taxon>
        <taxon>Actinomycetales</taxon>
        <taxon>Actinomycetaceae</taxon>
        <taxon>Actinomyces</taxon>
    </lineage>
</organism>
<evidence type="ECO:0000256" key="1">
    <source>
        <dbReference type="SAM" id="MobiDB-lite"/>
    </source>
</evidence>
<reference evidence="2 3" key="1">
    <citation type="submission" date="2012-05" db="EMBL/GenBank/DDBJ databases">
        <authorList>
            <person name="Harkins D.M."/>
            <person name="Madupu R."/>
            <person name="Durkin A.S."/>
            <person name="Torralba M."/>
            <person name="Methe B."/>
            <person name="Sutton G.G."/>
            <person name="Nelson K.E."/>
        </authorList>
    </citation>
    <scope>NUCLEOTIDE SEQUENCE [LARGE SCALE GENOMIC DNA]</scope>
    <source>
        <strain evidence="2 3">F0489</strain>
    </source>
</reference>
<evidence type="ECO:0000313" key="2">
    <source>
        <dbReference type="EMBL" id="EJF42698.1"/>
    </source>
</evidence>
<sequence>MPSGWKRYHMQAVPAVPADTAPNPRASQSQAAAARQYRIEHLMRRRALLQASALLGAGVPLLSACKPFGGEQPSPDPEGTDSTSTASTDSTDAPQGPETPQPTSSTEARTAPTEFSASPGLPSLDVDMLADEGAWWSLSDRYIFRGSSPTWWYGDLSTGTYRVLQAEGSSPSFSEIASAADLPSGGEPVGPTRQLAYDAATAAPDGVFAYSATTTVRSGSAQAVSWELTVLKIDLQAGRVVTSRSMTMPAEVESTIGNVQLAVSADSSRVSLAAGMVSGPCRVLVLSAEDLSTLLEDPQPAVYGPAGLSGDYLLAGMSSKRVGAPPADPPYDAISLKDGSVAGQYQTGDCHLFGTTVYSLIPQWQRWQIVDLSTGAEIEPADPIPTGTVASRPKVWATGGYTVVRSDDAVDIRPLGDSKAALAWTSADRPLPTAAAVYDDVLYTIIDSTPGEVSLTDLQTGQELGKATLPETFQAGEGTLKVTHEGIGRFINPGSSVFYSATAWRS</sequence>
<comment type="caution">
    <text evidence="2">The sequence shown here is derived from an EMBL/GenBank/DDBJ whole genome shotgun (WGS) entry which is preliminary data.</text>
</comment>
<feature type="compositionally biased region" description="Low complexity" evidence="1">
    <location>
        <begin position="80"/>
        <end position="93"/>
    </location>
</feature>
<accession>J1HBG2</accession>
<protein>
    <submittedName>
        <fullName evidence="2">Uncharacterized protein</fullName>
    </submittedName>
</protein>
<dbReference type="PATRIC" id="fig|1125718.3.peg.1763"/>